<feature type="domain" description="Glycine cleavage system P-protein N-terminal" evidence="8">
    <location>
        <begin position="46"/>
        <end position="480"/>
    </location>
</feature>
<evidence type="ECO:0000256" key="5">
    <source>
        <dbReference type="ARBA" id="ARBA00049026"/>
    </source>
</evidence>
<keyword evidence="11" id="KW-1185">Reference proteome</keyword>
<protein>
    <recommendedName>
        <fullName evidence="7">Glycine cleavage system P protein</fullName>
        <ecNumber evidence="7">1.4.4.2</ecNumber>
    </recommendedName>
</protein>
<evidence type="ECO:0000259" key="8">
    <source>
        <dbReference type="Pfam" id="PF02347"/>
    </source>
</evidence>
<sequence>MVAIHRAVGIVRLSTQRGFYFARRSRGLATLKPQTSLFSPLDAFPERHIGPDDHEASQMLAKIGYNSMEAFIEDTVPPKIRISTTTVNNSSIPAFSESQLHARAKALGGQNKPFKSYIGMGYHAAVVPPVILRNVMENPAWYTPYTPYQPEIAQGRLESLVNYQTMVMSLTSMDIANASLLDEATAAAEGMVMAFFSTHQKRRTFLVDSGVLPQTLAVLRTRAKGFGINLVVRDAKSALKEQALRTDLCGVLVQYPDVNGSIRNFEALAESVHSAGGLVVCATDLLALSMLKPPGEWGADIVLGNSARFGVPAGYGGPHAGFFAVTDALKRKMPGRLIGRSRDTTGQSAYRLSLQTREQHIRREKATSNICTSQALLANMAAMYAVYHGPAGIQRIAKKVHGFTQVFRSAVEAVGYTPENKTFFDTVTLNVSSVAGSADAVHSAAAAAGVNLRRIDDARVGVTFDESVSPEDLLALINVFTTVASASSLTMANLKQPEAPAIPSALQRTSEYLPHPVFNKHHSETEMLRYIHHLASKDISLVHSMIALGSCTMKLNSTSSMIPLTWPEFSAVHPFAPYDQVKGYHTVIKELEEDLCKITGFHSATLQPNSGAAGEYAGLCVIRAYHESRGEQHRNVCLIPLSAHGTNPASAVMAGLKVVSVQVHPDGNLDLADLQAKAEKHKDNLAAFMVTYPSTFGVFESGIQDACKIIHDNGGQVYLDGANLNAQIGLTDPATCGGDVCHLNLHKTFAIPHGGGGPGVGPICVAEHLAPFLPSHPVMPVKGDQAIDAVSAAPFGSASIALISWAYVKMLGGQGLGDSSKIALLNANYMASRLSGHYTLRYKNEKGRVAHELLIDLAEFDKSAGLKVTDFAKRLQDYGFHPPTCSWPIPTCMLIEPTESETLEELDRFCDAMIQIRKEAEDIIVGKQPRDNNVLRNAPHPISAIASTEWNRPYTRQTAVYPLPYLLEKKFWPTVSRIDDAYGDINLVCDCPSVEELAS</sequence>
<evidence type="ECO:0000259" key="9">
    <source>
        <dbReference type="Pfam" id="PF21478"/>
    </source>
</evidence>
<dbReference type="FunFam" id="3.40.640.10:FF:000007">
    <property type="entry name" value="glycine dehydrogenase (Decarboxylating), mitochondrial"/>
    <property type="match status" value="1"/>
</dbReference>
<comment type="subcellular location">
    <subcellularLocation>
        <location evidence="7">Mitochondrion</location>
    </subcellularLocation>
</comment>
<name>A0A9P5Y1X3_9AGAR</name>
<comment type="caution">
    <text evidence="10">The sequence shown here is derived from an EMBL/GenBank/DDBJ whole genome shotgun (WGS) entry which is preliminary data.</text>
</comment>
<dbReference type="SUPFAM" id="SSF53383">
    <property type="entry name" value="PLP-dependent transferases"/>
    <property type="match status" value="2"/>
</dbReference>
<dbReference type="GO" id="GO:0030170">
    <property type="term" value="F:pyridoxal phosphate binding"/>
    <property type="evidence" value="ECO:0007669"/>
    <property type="project" value="TreeGrafter"/>
</dbReference>
<dbReference type="PANTHER" id="PTHR11773">
    <property type="entry name" value="GLYCINE DEHYDROGENASE, DECARBOXYLATING"/>
    <property type="match status" value="1"/>
</dbReference>
<dbReference type="FunFam" id="3.40.640.10:FF:000005">
    <property type="entry name" value="Glycine dehydrogenase (decarboxylating), mitochondrial"/>
    <property type="match status" value="1"/>
</dbReference>
<dbReference type="PANTHER" id="PTHR11773:SF1">
    <property type="entry name" value="GLYCINE DEHYDROGENASE (DECARBOXYLATING), MITOCHONDRIAL"/>
    <property type="match status" value="1"/>
</dbReference>
<feature type="modified residue" description="N6-(pyridoxal phosphate)lysine" evidence="6">
    <location>
        <position position="747"/>
    </location>
</feature>
<reference evidence="10" key="1">
    <citation type="submission" date="2020-11" db="EMBL/GenBank/DDBJ databases">
        <authorList>
            <consortium name="DOE Joint Genome Institute"/>
            <person name="Ahrendt S."/>
            <person name="Riley R."/>
            <person name="Andreopoulos W."/>
            <person name="Labutti K."/>
            <person name="Pangilinan J."/>
            <person name="Ruiz-Duenas F.J."/>
            <person name="Barrasa J.M."/>
            <person name="Sanchez-Garcia M."/>
            <person name="Camarero S."/>
            <person name="Miyauchi S."/>
            <person name="Serrano A."/>
            <person name="Linde D."/>
            <person name="Babiker R."/>
            <person name="Drula E."/>
            <person name="Ayuso-Fernandez I."/>
            <person name="Pacheco R."/>
            <person name="Padilla G."/>
            <person name="Ferreira P."/>
            <person name="Barriuso J."/>
            <person name="Kellner H."/>
            <person name="Castanera R."/>
            <person name="Alfaro M."/>
            <person name="Ramirez L."/>
            <person name="Pisabarro A.G."/>
            <person name="Kuo A."/>
            <person name="Tritt A."/>
            <person name="Lipzen A."/>
            <person name="He G."/>
            <person name="Yan M."/>
            <person name="Ng V."/>
            <person name="Cullen D."/>
            <person name="Martin F."/>
            <person name="Rosso M.-N."/>
            <person name="Henrissat B."/>
            <person name="Hibbett D."/>
            <person name="Martinez A.T."/>
            <person name="Grigoriev I.V."/>
        </authorList>
    </citation>
    <scope>NUCLEOTIDE SEQUENCE</scope>
    <source>
        <strain evidence="10">CBS 247.69</strain>
    </source>
</reference>
<dbReference type="InterPro" id="IPR003437">
    <property type="entry name" value="GcvP"/>
</dbReference>
<evidence type="ECO:0000256" key="4">
    <source>
        <dbReference type="ARBA" id="ARBA00023002"/>
    </source>
</evidence>
<dbReference type="EMBL" id="MU150310">
    <property type="protein sequence ID" value="KAF9459826.1"/>
    <property type="molecule type" value="Genomic_DNA"/>
</dbReference>
<dbReference type="GO" id="GO:0005960">
    <property type="term" value="C:glycine cleavage complex"/>
    <property type="evidence" value="ECO:0007669"/>
    <property type="project" value="TreeGrafter"/>
</dbReference>
<accession>A0A9P5Y1X3</accession>
<evidence type="ECO:0000256" key="2">
    <source>
        <dbReference type="ARBA" id="ARBA00010756"/>
    </source>
</evidence>
<dbReference type="GO" id="GO:0005739">
    <property type="term" value="C:mitochondrion"/>
    <property type="evidence" value="ECO:0007669"/>
    <property type="project" value="UniProtKB-SubCell"/>
</dbReference>
<dbReference type="GO" id="GO:0004375">
    <property type="term" value="F:glycine dehydrogenase (decarboxylating) activity"/>
    <property type="evidence" value="ECO:0007669"/>
    <property type="project" value="UniProtKB-UniRule"/>
</dbReference>
<dbReference type="FunFam" id="3.90.1150.10:FF:000097">
    <property type="entry name" value="Glycine cleavage system P protein"/>
    <property type="match status" value="1"/>
</dbReference>
<dbReference type="AlphaFoldDB" id="A0A9P5Y1X3"/>
<dbReference type="Gene3D" id="3.40.640.10">
    <property type="entry name" value="Type I PLP-dependent aspartate aminotransferase-like (Major domain)"/>
    <property type="match status" value="2"/>
</dbReference>
<dbReference type="Gene3D" id="3.90.1150.10">
    <property type="entry name" value="Aspartate Aminotransferase, domain 1"/>
    <property type="match status" value="2"/>
</dbReference>
<comment type="subunit">
    <text evidence="7">The glycine cleavage system is composed of four proteins: P, T, L and H.</text>
</comment>
<dbReference type="CDD" id="cd00613">
    <property type="entry name" value="GDC-P"/>
    <property type="match status" value="1"/>
</dbReference>
<dbReference type="GO" id="GO:0016594">
    <property type="term" value="F:glycine binding"/>
    <property type="evidence" value="ECO:0007669"/>
    <property type="project" value="TreeGrafter"/>
</dbReference>
<keyword evidence="3 6" id="KW-0663">Pyridoxal phosphate</keyword>
<dbReference type="GO" id="GO:0019464">
    <property type="term" value="P:glycine decarboxylation via glycine cleavage system"/>
    <property type="evidence" value="ECO:0007669"/>
    <property type="project" value="TreeGrafter"/>
</dbReference>
<evidence type="ECO:0000256" key="3">
    <source>
        <dbReference type="ARBA" id="ARBA00022898"/>
    </source>
</evidence>
<feature type="domain" description="Glycine dehydrogenase C-terminal" evidence="9">
    <location>
        <begin position="820"/>
        <end position="940"/>
    </location>
</feature>
<evidence type="ECO:0000313" key="10">
    <source>
        <dbReference type="EMBL" id="KAF9459826.1"/>
    </source>
</evidence>
<dbReference type="Pfam" id="PF02347">
    <property type="entry name" value="GDC-P"/>
    <property type="match status" value="2"/>
</dbReference>
<dbReference type="Pfam" id="PF21478">
    <property type="entry name" value="GcvP2_C"/>
    <property type="match status" value="1"/>
</dbReference>
<evidence type="ECO:0000313" key="11">
    <source>
        <dbReference type="Proteomes" id="UP000807353"/>
    </source>
</evidence>
<comment type="catalytic activity">
    <reaction evidence="5 7">
        <text>N(6)-[(R)-lipoyl]-L-lysyl-[glycine-cleavage complex H protein] + glycine + H(+) = N(6)-[(R)-S(8)-aminomethyldihydrolipoyl]-L-lysyl-[glycine-cleavage complex H protein] + CO2</text>
        <dbReference type="Rhea" id="RHEA:24304"/>
        <dbReference type="Rhea" id="RHEA-COMP:10494"/>
        <dbReference type="Rhea" id="RHEA-COMP:10495"/>
        <dbReference type="ChEBI" id="CHEBI:15378"/>
        <dbReference type="ChEBI" id="CHEBI:16526"/>
        <dbReference type="ChEBI" id="CHEBI:57305"/>
        <dbReference type="ChEBI" id="CHEBI:83099"/>
        <dbReference type="ChEBI" id="CHEBI:83143"/>
        <dbReference type="EC" id="1.4.4.2"/>
    </reaction>
</comment>
<proteinExistence type="inferred from homology"/>
<comment type="function">
    <text evidence="7">The glycine cleavage system catalyzes the degradation of glycine.</text>
</comment>
<organism evidence="10 11">
    <name type="scientific">Collybia nuda</name>
    <dbReference type="NCBI Taxonomy" id="64659"/>
    <lineage>
        <taxon>Eukaryota</taxon>
        <taxon>Fungi</taxon>
        <taxon>Dikarya</taxon>
        <taxon>Basidiomycota</taxon>
        <taxon>Agaricomycotina</taxon>
        <taxon>Agaricomycetes</taxon>
        <taxon>Agaricomycetidae</taxon>
        <taxon>Agaricales</taxon>
        <taxon>Tricholomatineae</taxon>
        <taxon>Clitocybaceae</taxon>
        <taxon>Collybia</taxon>
    </lineage>
</organism>
<gene>
    <name evidence="10" type="ORF">BDZ94DRAFT_989503</name>
</gene>
<keyword evidence="4 7" id="KW-0560">Oxidoreductase</keyword>
<keyword evidence="7" id="KW-0496">Mitochondrion</keyword>
<dbReference type="InterPro" id="IPR049315">
    <property type="entry name" value="GDC-P_N"/>
</dbReference>
<dbReference type="Proteomes" id="UP000807353">
    <property type="component" value="Unassembled WGS sequence"/>
</dbReference>
<evidence type="ECO:0000256" key="1">
    <source>
        <dbReference type="ARBA" id="ARBA00001933"/>
    </source>
</evidence>
<comment type="similarity">
    <text evidence="2 7">Belongs to the GcvP family.</text>
</comment>
<dbReference type="InterPro" id="IPR020581">
    <property type="entry name" value="GDC_P"/>
</dbReference>
<feature type="domain" description="Glycine cleavage system P-protein N-terminal" evidence="8">
    <location>
        <begin position="501"/>
        <end position="774"/>
    </location>
</feature>
<comment type="cofactor">
    <cofactor evidence="1 6 7">
        <name>pyridoxal 5'-phosphate</name>
        <dbReference type="ChEBI" id="CHEBI:597326"/>
    </cofactor>
</comment>
<dbReference type="OrthoDB" id="6537869at2759"/>
<dbReference type="InterPro" id="IPR015422">
    <property type="entry name" value="PyrdxlP-dep_Trfase_small"/>
</dbReference>
<keyword evidence="7" id="KW-0809">Transit peptide</keyword>
<dbReference type="InterPro" id="IPR049316">
    <property type="entry name" value="GDC-P_C"/>
</dbReference>
<evidence type="ECO:0000256" key="7">
    <source>
        <dbReference type="RuleBase" id="RU364056"/>
    </source>
</evidence>
<dbReference type="InterPro" id="IPR015421">
    <property type="entry name" value="PyrdxlP-dep_Trfase_major"/>
</dbReference>
<evidence type="ECO:0000256" key="6">
    <source>
        <dbReference type="PIRSR" id="PIRSR603437-50"/>
    </source>
</evidence>
<dbReference type="EC" id="1.4.4.2" evidence="7"/>
<dbReference type="InterPro" id="IPR015424">
    <property type="entry name" value="PyrdxlP-dep_Trfase"/>
</dbReference>
<dbReference type="NCBIfam" id="TIGR00461">
    <property type="entry name" value="gcvP"/>
    <property type="match status" value="1"/>
</dbReference>